<evidence type="ECO:0000256" key="5">
    <source>
        <dbReference type="ARBA" id="ARBA00022989"/>
    </source>
</evidence>
<dbReference type="Pfam" id="PF01595">
    <property type="entry name" value="CNNM"/>
    <property type="match status" value="1"/>
</dbReference>
<evidence type="ECO:0000313" key="13">
    <source>
        <dbReference type="EMBL" id="GGK33965.1"/>
    </source>
</evidence>
<evidence type="ECO:0000256" key="6">
    <source>
        <dbReference type="ARBA" id="ARBA00023122"/>
    </source>
</evidence>
<feature type="transmembrane region" description="Helical" evidence="10">
    <location>
        <begin position="97"/>
        <end position="115"/>
    </location>
</feature>
<dbReference type="SUPFAM" id="SSF54631">
    <property type="entry name" value="CBS-domain pair"/>
    <property type="match status" value="1"/>
</dbReference>
<dbReference type="InterPro" id="IPR000644">
    <property type="entry name" value="CBS_dom"/>
</dbReference>
<dbReference type="Gene3D" id="3.30.465.10">
    <property type="match status" value="1"/>
</dbReference>
<dbReference type="PROSITE" id="PS51846">
    <property type="entry name" value="CNNM"/>
    <property type="match status" value="1"/>
</dbReference>
<evidence type="ECO:0000256" key="3">
    <source>
        <dbReference type="ARBA" id="ARBA00022692"/>
    </source>
</evidence>
<dbReference type="InterPro" id="IPR046342">
    <property type="entry name" value="CBS_dom_sf"/>
</dbReference>
<dbReference type="EMBL" id="BMPP01000013">
    <property type="protein sequence ID" value="GGK33965.1"/>
    <property type="molecule type" value="Genomic_DNA"/>
</dbReference>
<gene>
    <name evidence="13" type="ORF">GCM10008955_30020</name>
</gene>
<dbReference type="InterPro" id="IPR016169">
    <property type="entry name" value="FAD-bd_PCMH_sub2"/>
</dbReference>
<protein>
    <submittedName>
        <fullName evidence="13">Hemolysin</fullName>
    </submittedName>
</protein>
<dbReference type="InterPro" id="IPR036318">
    <property type="entry name" value="FAD-bd_PCMH-like_sf"/>
</dbReference>
<dbReference type="Gene3D" id="3.10.580.10">
    <property type="entry name" value="CBS-domain"/>
    <property type="match status" value="1"/>
</dbReference>
<dbReference type="CDD" id="cd04590">
    <property type="entry name" value="CBS_pair_CorC_HlyC_assoc"/>
    <property type="match status" value="1"/>
</dbReference>
<dbReference type="InterPro" id="IPR005170">
    <property type="entry name" value="Transptr-assoc_dom"/>
</dbReference>
<dbReference type="Pfam" id="PF00571">
    <property type="entry name" value="CBS"/>
    <property type="match status" value="2"/>
</dbReference>
<keyword evidence="3 9" id="KW-0812">Transmembrane</keyword>
<name>A0ABQ2EYV6_9DEIO</name>
<evidence type="ECO:0000259" key="11">
    <source>
        <dbReference type="PROSITE" id="PS51371"/>
    </source>
</evidence>
<dbReference type="RefSeq" id="WP_308424669.1">
    <property type="nucleotide sequence ID" value="NZ_BMPP01000013.1"/>
</dbReference>
<accession>A0ABQ2EYV6</accession>
<keyword evidence="4" id="KW-0677">Repeat</keyword>
<comment type="subcellular location">
    <subcellularLocation>
        <location evidence="1">Cell membrane</location>
        <topology evidence="1">Multi-pass membrane protein</topology>
    </subcellularLocation>
</comment>
<evidence type="ECO:0000256" key="2">
    <source>
        <dbReference type="ARBA" id="ARBA00022475"/>
    </source>
</evidence>
<keyword evidence="5 9" id="KW-1133">Transmembrane helix</keyword>
<keyword evidence="7 9" id="KW-0472">Membrane</keyword>
<dbReference type="PANTHER" id="PTHR43099:SF4">
    <property type="entry name" value="INTEGRAL MEMBRANE PROTEIN"/>
    <property type="match status" value="1"/>
</dbReference>
<evidence type="ECO:0000259" key="12">
    <source>
        <dbReference type="PROSITE" id="PS51846"/>
    </source>
</evidence>
<comment type="caution">
    <text evidence="13">The sequence shown here is derived from an EMBL/GenBank/DDBJ whole genome shotgun (WGS) entry which is preliminary data.</text>
</comment>
<feature type="domain" description="CBS" evidence="11">
    <location>
        <begin position="318"/>
        <end position="375"/>
    </location>
</feature>
<dbReference type="PROSITE" id="PS51371">
    <property type="entry name" value="CBS"/>
    <property type="match status" value="2"/>
</dbReference>
<proteinExistence type="predicted"/>
<dbReference type="InterPro" id="IPR002550">
    <property type="entry name" value="CNNM"/>
</dbReference>
<keyword evidence="6 8" id="KW-0129">CBS domain</keyword>
<evidence type="ECO:0000256" key="1">
    <source>
        <dbReference type="ARBA" id="ARBA00004651"/>
    </source>
</evidence>
<evidence type="ECO:0000313" key="14">
    <source>
        <dbReference type="Proteomes" id="UP000647587"/>
    </source>
</evidence>
<feature type="domain" description="CNNM transmembrane" evidence="12">
    <location>
        <begin position="34"/>
        <end position="235"/>
    </location>
</feature>
<evidence type="ECO:0000256" key="10">
    <source>
        <dbReference type="SAM" id="Phobius"/>
    </source>
</evidence>
<dbReference type="Pfam" id="PF03471">
    <property type="entry name" value="CorC_HlyC"/>
    <property type="match status" value="1"/>
</dbReference>
<dbReference type="SUPFAM" id="SSF56176">
    <property type="entry name" value="FAD-binding/transporter-associated domain-like"/>
    <property type="match status" value="1"/>
</dbReference>
<evidence type="ECO:0000256" key="9">
    <source>
        <dbReference type="PROSITE-ProRule" id="PRU01193"/>
    </source>
</evidence>
<feature type="domain" description="CBS" evidence="11">
    <location>
        <begin position="254"/>
        <end position="314"/>
    </location>
</feature>
<keyword evidence="14" id="KW-1185">Reference proteome</keyword>
<dbReference type="Proteomes" id="UP000647587">
    <property type="component" value="Unassembled WGS sequence"/>
</dbReference>
<dbReference type="PANTHER" id="PTHR43099">
    <property type="entry name" value="UPF0053 PROTEIN YRKA"/>
    <property type="match status" value="1"/>
</dbReference>
<feature type="transmembrane region" description="Helical" evidence="10">
    <location>
        <begin position="38"/>
        <end position="58"/>
    </location>
</feature>
<keyword evidence="2" id="KW-1003">Cell membrane</keyword>
<dbReference type="InterPro" id="IPR051676">
    <property type="entry name" value="UPF0053_domain"/>
</dbReference>
<organism evidence="13 14">
    <name type="scientific">Deinococcus malanensis</name>
    <dbReference type="NCBI Taxonomy" id="1706855"/>
    <lineage>
        <taxon>Bacteria</taxon>
        <taxon>Thermotogati</taxon>
        <taxon>Deinococcota</taxon>
        <taxon>Deinococci</taxon>
        <taxon>Deinococcales</taxon>
        <taxon>Deinococcaceae</taxon>
        <taxon>Deinococcus</taxon>
    </lineage>
</organism>
<dbReference type="InterPro" id="IPR044751">
    <property type="entry name" value="Ion_transp-like_CBS"/>
</dbReference>
<reference evidence="14" key="1">
    <citation type="journal article" date="2019" name="Int. J. Syst. Evol. Microbiol.">
        <title>The Global Catalogue of Microorganisms (GCM) 10K type strain sequencing project: providing services to taxonomists for standard genome sequencing and annotation.</title>
        <authorList>
            <consortium name="The Broad Institute Genomics Platform"/>
            <consortium name="The Broad Institute Genome Sequencing Center for Infectious Disease"/>
            <person name="Wu L."/>
            <person name="Ma J."/>
        </authorList>
    </citation>
    <scope>NUCLEOTIDE SEQUENCE [LARGE SCALE GENOMIC DNA]</scope>
    <source>
        <strain evidence="14">JCM 30331</strain>
    </source>
</reference>
<evidence type="ECO:0000256" key="4">
    <source>
        <dbReference type="ARBA" id="ARBA00022737"/>
    </source>
</evidence>
<dbReference type="SMART" id="SM01091">
    <property type="entry name" value="CorC_HlyC"/>
    <property type="match status" value="1"/>
</dbReference>
<evidence type="ECO:0000256" key="7">
    <source>
        <dbReference type="ARBA" id="ARBA00023136"/>
    </source>
</evidence>
<evidence type="ECO:0000256" key="8">
    <source>
        <dbReference type="PROSITE-ProRule" id="PRU00703"/>
    </source>
</evidence>
<sequence>MLAVYAVARQRQRRTSQFDPQPSARGAHHQVRWCALTALLPLGVILLMVALNALYVAAEFATVGSRRSRVQEAAEAGNRTAADLLEILKDPRRLDTYVAACQIGITLSSLAAGAYGQAQLIPLLAPVVGPVGGVVLATVLVLVLITALQVVLGELLPKTVALRYPERLAVATLRPMQFSLFVFHPLIRLFNGTAFSLMRALKLQVDSSHAHVHSPEELEDLYRESARGGLIDASERDMVAGVLNVEDRVVREIMTPRTRLVTIPGHLTVHEALGRLANTPYTRFPVTGETPDDVTGIIHLRQLFLAGESQPDRLVGDVARPPLIVAESMPVPDLWRRLREASRHAAIAVDEYGGVAGMATLEDALEEIFGEMQDEFDHEDEPLTVDGDRVLARGDVLIDVLNDRFGLELPTDEVDTVSGLVWHELSRLPMVGDEVGVGALILRVEAMERRAVQRVSFTLPRGTTDHDTGRTV</sequence>